<organism evidence="2 3">
    <name type="scientific">Sphingomonas jinjuensis</name>
    <dbReference type="NCBI Taxonomy" id="535907"/>
    <lineage>
        <taxon>Bacteria</taxon>
        <taxon>Pseudomonadati</taxon>
        <taxon>Pseudomonadota</taxon>
        <taxon>Alphaproteobacteria</taxon>
        <taxon>Sphingomonadales</taxon>
        <taxon>Sphingomonadaceae</taxon>
        <taxon>Sphingomonas</taxon>
    </lineage>
</organism>
<gene>
    <name evidence="2" type="ORF">GGQ80_001583</name>
</gene>
<dbReference type="RefSeq" id="WP_183983504.1">
    <property type="nucleotide sequence ID" value="NZ_JACIEV010000004.1"/>
</dbReference>
<feature type="chain" id="PRO_5032872738" evidence="1">
    <location>
        <begin position="23"/>
        <end position="265"/>
    </location>
</feature>
<evidence type="ECO:0000256" key="1">
    <source>
        <dbReference type="SAM" id="SignalP"/>
    </source>
</evidence>
<dbReference type="EMBL" id="JACIEV010000004">
    <property type="protein sequence ID" value="MBB4153677.1"/>
    <property type="molecule type" value="Genomic_DNA"/>
</dbReference>
<proteinExistence type="predicted"/>
<dbReference type="Proteomes" id="UP000529795">
    <property type="component" value="Unassembled WGS sequence"/>
</dbReference>
<dbReference type="AlphaFoldDB" id="A0A840FDN0"/>
<evidence type="ECO:0000313" key="2">
    <source>
        <dbReference type="EMBL" id="MBB4153677.1"/>
    </source>
</evidence>
<reference evidence="2 3" key="1">
    <citation type="submission" date="2020-08" db="EMBL/GenBank/DDBJ databases">
        <title>Genomic Encyclopedia of Type Strains, Phase IV (KMG-IV): sequencing the most valuable type-strain genomes for metagenomic binning, comparative biology and taxonomic classification.</title>
        <authorList>
            <person name="Goeker M."/>
        </authorList>
    </citation>
    <scope>NUCLEOTIDE SEQUENCE [LARGE SCALE GENOMIC DNA]</scope>
    <source>
        <strain evidence="2 3">YC6723</strain>
    </source>
</reference>
<evidence type="ECO:0000313" key="3">
    <source>
        <dbReference type="Proteomes" id="UP000529795"/>
    </source>
</evidence>
<sequence length="265" mass="28552">MTFRTTYWLAGIALAIAAPASAQSVFDGTWKGEATSATLDVKPDEFTLKDGLYSCKSCIPPYAVKADGQFHAVKDRPYWDEIALTVVDPNVVRMQFRKNGKIVAENVETVSADGNTITFKGRNTNNGAGTVVEQSSSATRVGASIPGAHRISGAWKPDPKTNQVSDNAMTMMVKVHDGMVHMTTGLGETLNAKIGGDYALTEKDPGKTMSKVEMPAPNVMKITDMRQGKVVQVSTYTVTPDGRTLDGAWMDPRDGSKGTFVARKQ</sequence>
<feature type="signal peptide" evidence="1">
    <location>
        <begin position="1"/>
        <end position="22"/>
    </location>
</feature>
<keyword evidence="1" id="KW-0732">Signal</keyword>
<name>A0A840FDN0_9SPHN</name>
<accession>A0A840FDN0</accession>
<keyword evidence="3" id="KW-1185">Reference proteome</keyword>
<comment type="caution">
    <text evidence="2">The sequence shown here is derived from an EMBL/GenBank/DDBJ whole genome shotgun (WGS) entry which is preliminary data.</text>
</comment>
<protein>
    <submittedName>
        <fullName evidence="2">Uncharacterized protein</fullName>
    </submittedName>
</protein>